<dbReference type="STRING" id="426703.SAMN04488100_1393"/>
<protein>
    <submittedName>
        <fullName evidence="3">Energy-coupling factor transport system substrate-specific component</fullName>
    </submittedName>
    <submittedName>
        <fullName evidence="2">Membrane protein</fullName>
    </submittedName>
</protein>
<evidence type="ECO:0000313" key="5">
    <source>
        <dbReference type="Proteomes" id="UP000321425"/>
    </source>
</evidence>
<dbReference type="Proteomes" id="UP000198548">
    <property type="component" value="Unassembled WGS sequence"/>
</dbReference>
<sequence length="202" mass="21481">MNNNKKSMWSLKLSTAAIVLIPAAIGINYIGKLFASLLRLPLWLDSIGTVLAAMLAGPVIGAAAGIINNIIYGITVSPVSTVYAITSGAIGITVGVMAYKGWIANVKKATIVGLVTGLVAAIVSTPLNMIFWGGQTGNIWGDAFYTFLISNDVPQWLASFGDSIVVDVPDKVVTVLISYFIFKGLPKSLTNIYRQDSEIEEL</sequence>
<accession>A0A1H7WT39</accession>
<dbReference type="OrthoDB" id="9766854at2"/>
<feature type="transmembrane region" description="Helical" evidence="1">
    <location>
        <begin position="111"/>
        <end position="131"/>
    </location>
</feature>
<keyword evidence="1" id="KW-0812">Transmembrane</keyword>
<reference evidence="2 5" key="2">
    <citation type="submission" date="2019-07" db="EMBL/GenBank/DDBJ databases">
        <title>Whole genome shotgun sequence of Alkalibacterium putridalgicola NBRC 103243.</title>
        <authorList>
            <person name="Hosoyama A."/>
            <person name="Uohara A."/>
            <person name="Ohji S."/>
            <person name="Ichikawa N."/>
        </authorList>
    </citation>
    <scope>NUCLEOTIDE SEQUENCE [LARGE SCALE GENOMIC DNA]</scope>
    <source>
        <strain evidence="2 5">NBRC 103243</strain>
    </source>
</reference>
<feature type="transmembrane region" description="Helical" evidence="1">
    <location>
        <begin position="42"/>
        <end position="67"/>
    </location>
</feature>
<keyword evidence="5" id="KW-1185">Reference proteome</keyword>
<dbReference type="AlphaFoldDB" id="A0A1H7WT39"/>
<evidence type="ECO:0000313" key="3">
    <source>
        <dbReference type="EMBL" id="SEM24445.1"/>
    </source>
</evidence>
<reference evidence="3 4" key="1">
    <citation type="submission" date="2016-10" db="EMBL/GenBank/DDBJ databases">
        <authorList>
            <person name="de Groot N.N."/>
        </authorList>
    </citation>
    <scope>NUCLEOTIDE SEQUENCE [LARGE SCALE GENOMIC DNA]</scope>
    <source>
        <strain evidence="3 4">DSM 19182</strain>
    </source>
</reference>
<evidence type="ECO:0000256" key="1">
    <source>
        <dbReference type="SAM" id="Phobius"/>
    </source>
</evidence>
<dbReference type="Proteomes" id="UP000321425">
    <property type="component" value="Unassembled WGS sequence"/>
</dbReference>
<name>A0A1H7WT39_9LACT</name>
<evidence type="ECO:0000313" key="2">
    <source>
        <dbReference type="EMBL" id="GEK90154.1"/>
    </source>
</evidence>
<proteinExistence type="predicted"/>
<evidence type="ECO:0000313" key="4">
    <source>
        <dbReference type="Proteomes" id="UP000198548"/>
    </source>
</evidence>
<dbReference type="EMBL" id="FOBL01000039">
    <property type="protein sequence ID" value="SEM24445.1"/>
    <property type="molecule type" value="Genomic_DNA"/>
</dbReference>
<dbReference type="EMBL" id="BJUX01000035">
    <property type="protein sequence ID" value="GEK90154.1"/>
    <property type="molecule type" value="Genomic_DNA"/>
</dbReference>
<keyword evidence="1" id="KW-1133">Transmembrane helix</keyword>
<keyword evidence="1" id="KW-0472">Membrane</keyword>
<dbReference type="Gene3D" id="1.10.1760.20">
    <property type="match status" value="1"/>
</dbReference>
<dbReference type="RefSeq" id="WP_091489582.1">
    <property type="nucleotide sequence ID" value="NZ_BJUX01000035.1"/>
</dbReference>
<gene>
    <name evidence="2" type="ORF">APU01nite_21930</name>
    <name evidence="3" type="ORF">SAMN04488100_1393</name>
</gene>
<feature type="transmembrane region" description="Helical" evidence="1">
    <location>
        <begin position="79"/>
        <end position="99"/>
    </location>
</feature>
<organism evidence="3 4">
    <name type="scientific">Alkalibacterium putridalgicola</name>
    <dbReference type="NCBI Taxonomy" id="426703"/>
    <lineage>
        <taxon>Bacteria</taxon>
        <taxon>Bacillati</taxon>
        <taxon>Bacillota</taxon>
        <taxon>Bacilli</taxon>
        <taxon>Lactobacillales</taxon>
        <taxon>Carnobacteriaceae</taxon>
        <taxon>Alkalibacterium</taxon>
    </lineage>
</organism>